<name>A0A914C6R5_9BILA</name>
<accession>A0A914C6R5</accession>
<protein>
    <submittedName>
        <fullName evidence="2">Uncharacterized protein</fullName>
    </submittedName>
</protein>
<dbReference type="AlphaFoldDB" id="A0A914C6R5"/>
<evidence type="ECO:0000313" key="1">
    <source>
        <dbReference type="Proteomes" id="UP000887540"/>
    </source>
</evidence>
<proteinExistence type="predicted"/>
<dbReference type="WBParaSite" id="ACRNAN_Path_438.g1656.t1">
    <property type="protein sequence ID" value="ACRNAN_Path_438.g1656.t1"/>
    <property type="gene ID" value="ACRNAN_Path_438.g1656"/>
</dbReference>
<organism evidence="1 2">
    <name type="scientific">Acrobeloides nanus</name>
    <dbReference type="NCBI Taxonomy" id="290746"/>
    <lineage>
        <taxon>Eukaryota</taxon>
        <taxon>Metazoa</taxon>
        <taxon>Ecdysozoa</taxon>
        <taxon>Nematoda</taxon>
        <taxon>Chromadorea</taxon>
        <taxon>Rhabditida</taxon>
        <taxon>Tylenchina</taxon>
        <taxon>Cephalobomorpha</taxon>
        <taxon>Cephaloboidea</taxon>
        <taxon>Cephalobidae</taxon>
        <taxon>Acrobeloides</taxon>
    </lineage>
</organism>
<reference evidence="2" key="1">
    <citation type="submission" date="2022-11" db="UniProtKB">
        <authorList>
            <consortium name="WormBaseParasite"/>
        </authorList>
    </citation>
    <scope>IDENTIFICATION</scope>
</reference>
<evidence type="ECO:0000313" key="2">
    <source>
        <dbReference type="WBParaSite" id="ACRNAN_Path_438.g1656.t1"/>
    </source>
</evidence>
<sequence length="97" mass="11636">MDPLSSFENYNPLIQFPELSKFRSKRHISPEFMRRLVNKKHNDVAKRPLLLNVVKQNNKPFNFPGFQEKYNVDINYFPHLNYLLSYGRRKPSIQRIG</sequence>
<keyword evidence="1" id="KW-1185">Reference proteome</keyword>
<dbReference type="Proteomes" id="UP000887540">
    <property type="component" value="Unplaced"/>
</dbReference>